<evidence type="ECO:0000313" key="3">
    <source>
        <dbReference type="Proteomes" id="UP000657075"/>
    </source>
</evidence>
<evidence type="ECO:0000313" key="2">
    <source>
        <dbReference type="EMBL" id="GGI76555.1"/>
    </source>
</evidence>
<protein>
    <submittedName>
        <fullName evidence="2">Uncharacterized protein</fullName>
    </submittedName>
</protein>
<reference evidence="1" key="4">
    <citation type="journal article" date="2023" name="Microbiol. Resour. Announc.">
        <title>Complete Genome Sequence of Vulcanisaeta souniana Strain IC-059, a Hyperthermophilic Archaeon Isolated from Hot Spring Water in Japan.</title>
        <authorList>
            <person name="Kato S."/>
            <person name="Itoh T."/>
            <person name="Wu L."/>
            <person name="Ma J."/>
            <person name="Ohkuma M."/>
        </authorList>
    </citation>
    <scope>NUCLEOTIDE SEQUENCE</scope>
    <source>
        <strain evidence="1">JCM 11219</strain>
    </source>
</reference>
<reference evidence="4" key="3">
    <citation type="submission" date="2022-09" db="EMBL/GenBank/DDBJ databases">
        <title>Complete genome sequence of Vulcanisaeta souniana.</title>
        <authorList>
            <person name="Kato S."/>
            <person name="Itoh T."/>
            <person name="Ohkuma M."/>
        </authorList>
    </citation>
    <scope>NUCLEOTIDE SEQUENCE [LARGE SCALE GENOMIC DNA]</scope>
    <source>
        <strain evidence="4">JCM 11219</strain>
    </source>
</reference>
<accession>A0A830EHA7</accession>
<evidence type="ECO:0000313" key="1">
    <source>
        <dbReference type="EMBL" id="BDR93363.1"/>
    </source>
</evidence>
<reference evidence="2" key="1">
    <citation type="journal article" date="2014" name="Int. J. Syst. Evol. Microbiol.">
        <title>Complete genome sequence of Corynebacterium casei LMG S-19264T (=DSM 44701T), isolated from a smear-ripened cheese.</title>
        <authorList>
            <consortium name="US DOE Joint Genome Institute (JGI-PGF)"/>
            <person name="Walter F."/>
            <person name="Albersmeier A."/>
            <person name="Kalinowski J."/>
            <person name="Ruckert C."/>
        </authorList>
    </citation>
    <scope>NUCLEOTIDE SEQUENCE</scope>
    <source>
        <strain evidence="2">JCM 11219</strain>
    </source>
</reference>
<sequence>MAQSGNEEQIIREIMNALSGSARYMADEIRSTFSRYVDIYRGVSGFETQQVSLGTVENSKRIFLIQSSVTEPNYDSGNYLVNAFKGFFSIDENFYPTYLMGGIECYMQSSPSEPTGIKVGGSMVSIYNGVENVEDKDMGQVVCAKKASIRFSDNVNGEVTANPSDLFKAALDVLNNVRGKFNNMRDDFVNTYGFEPGDITLTGNEVMLSTLFDLNMSSTMRDYIQRVFSSIVPGQTPELVGLGLLCGAQPDLVFSYDDAERILVLGHPHKVSSGDCLKYSIIKYM</sequence>
<dbReference type="Proteomes" id="UP001060771">
    <property type="component" value="Chromosome"/>
</dbReference>
<dbReference type="EMBL" id="BMNM01000004">
    <property type="protein sequence ID" value="GGI76555.1"/>
    <property type="molecule type" value="Genomic_DNA"/>
</dbReference>
<dbReference type="RefSeq" id="WP_188603110.1">
    <property type="nucleotide sequence ID" value="NZ_AP026830.1"/>
</dbReference>
<dbReference type="GeneID" id="76207996"/>
<organism evidence="2 3">
    <name type="scientific">Vulcanisaeta souniana JCM 11219</name>
    <dbReference type="NCBI Taxonomy" id="1293586"/>
    <lineage>
        <taxon>Archaea</taxon>
        <taxon>Thermoproteota</taxon>
        <taxon>Thermoprotei</taxon>
        <taxon>Thermoproteales</taxon>
        <taxon>Thermoproteaceae</taxon>
        <taxon>Vulcanisaeta</taxon>
    </lineage>
</organism>
<evidence type="ECO:0000313" key="4">
    <source>
        <dbReference type="Proteomes" id="UP001060771"/>
    </source>
</evidence>
<name>A0A830EHA7_9CREN</name>
<dbReference type="EMBL" id="AP026830">
    <property type="protein sequence ID" value="BDR93363.1"/>
    <property type="molecule type" value="Genomic_DNA"/>
</dbReference>
<proteinExistence type="predicted"/>
<dbReference type="OrthoDB" id="24168at2157"/>
<gene>
    <name evidence="2" type="ORF">GCM10007112_11690</name>
    <name evidence="1" type="ORF">Vsou_24560</name>
</gene>
<dbReference type="AlphaFoldDB" id="A0A830EHA7"/>
<reference evidence="2" key="2">
    <citation type="submission" date="2020-09" db="EMBL/GenBank/DDBJ databases">
        <authorList>
            <person name="Sun Q."/>
            <person name="Ohkuma M."/>
        </authorList>
    </citation>
    <scope>NUCLEOTIDE SEQUENCE</scope>
    <source>
        <strain evidence="2">JCM 11219</strain>
    </source>
</reference>
<keyword evidence="4" id="KW-1185">Reference proteome</keyword>
<dbReference type="Proteomes" id="UP000657075">
    <property type="component" value="Unassembled WGS sequence"/>
</dbReference>